<evidence type="ECO:0000259" key="2">
    <source>
        <dbReference type="PROSITE" id="PS50405"/>
    </source>
</evidence>
<evidence type="ECO:0000313" key="4">
    <source>
        <dbReference type="Proteomes" id="UP000708148"/>
    </source>
</evidence>
<dbReference type="Proteomes" id="UP000708148">
    <property type="component" value="Unassembled WGS sequence"/>
</dbReference>
<keyword evidence="4" id="KW-1185">Reference proteome</keyword>
<organism evidence="3 4">
    <name type="scientific">Ostreobium quekettii</name>
    <dbReference type="NCBI Taxonomy" id="121088"/>
    <lineage>
        <taxon>Eukaryota</taxon>
        <taxon>Viridiplantae</taxon>
        <taxon>Chlorophyta</taxon>
        <taxon>core chlorophytes</taxon>
        <taxon>Ulvophyceae</taxon>
        <taxon>TCBD clade</taxon>
        <taxon>Bryopsidales</taxon>
        <taxon>Ostreobineae</taxon>
        <taxon>Ostreobiaceae</taxon>
        <taxon>Ostreobium</taxon>
    </lineage>
</organism>
<evidence type="ECO:0000259" key="1">
    <source>
        <dbReference type="PROSITE" id="PS50404"/>
    </source>
</evidence>
<dbReference type="SFLD" id="SFLDG00363">
    <property type="entry name" value="AMPS_(cytGST):_Alpha-__Mu-__Pi"/>
    <property type="match status" value="1"/>
</dbReference>
<dbReference type="SUPFAM" id="SSF52833">
    <property type="entry name" value="Thioredoxin-like"/>
    <property type="match status" value="1"/>
</dbReference>
<dbReference type="InterPro" id="IPR050213">
    <property type="entry name" value="GST_superfamily"/>
</dbReference>
<reference evidence="3" key="1">
    <citation type="submission" date="2020-12" db="EMBL/GenBank/DDBJ databases">
        <authorList>
            <person name="Iha C."/>
        </authorList>
    </citation>
    <scope>NUCLEOTIDE SEQUENCE</scope>
</reference>
<dbReference type="InterPro" id="IPR036249">
    <property type="entry name" value="Thioredoxin-like_sf"/>
</dbReference>
<dbReference type="Pfam" id="PF14497">
    <property type="entry name" value="GST_C_3"/>
    <property type="match status" value="1"/>
</dbReference>
<dbReference type="PROSITE" id="PS50404">
    <property type="entry name" value="GST_NTER"/>
    <property type="match status" value="1"/>
</dbReference>
<dbReference type="FunFam" id="1.20.1050.10:FF:000030">
    <property type="entry name" value="Glutathione S-transferase S1"/>
    <property type="match status" value="1"/>
</dbReference>
<dbReference type="InterPro" id="IPR010987">
    <property type="entry name" value="Glutathione-S-Trfase_C-like"/>
</dbReference>
<dbReference type="InterPro" id="IPR040079">
    <property type="entry name" value="Glutathione_S-Trfase"/>
</dbReference>
<dbReference type="InterPro" id="IPR004046">
    <property type="entry name" value="GST_C"/>
</dbReference>
<feature type="domain" description="GST N-terminal" evidence="1">
    <location>
        <begin position="3"/>
        <end position="80"/>
    </location>
</feature>
<dbReference type="SFLD" id="SFLDG01205">
    <property type="entry name" value="AMPS.1"/>
    <property type="match status" value="1"/>
</dbReference>
<dbReference type="OrthoDB" id="414243at2759"/>
<dbReference type="Pfam" id="PF02798">
    <property type="entry name" value="GST_N"/>
    <property type="match status" value="1"/>
</dbReference>
<name>A0A8S1IYW1_9CHLO</name>
<dbReference type="Gene3D" id="3.40.30.10">
    <property type="entry name" value="Glutaredoxin"/>
    <property type="match status" value="1"/>
</dbReference>
<gene>
    <name evidence="3" type="ORF">OSTQU699_LOCUS4541</name>
</gene>
<dbReference type="AlphaFoldDB" id="A0A8S1IYW1"/>
<dbReference type="Gene3D" id="1.20.1050.10">
    <property type="match status" value="1"/>
</dbReference>
<protein>
    <recommendedName>
        <fullName evidence="5">Glutathione S-transferase</fullName>
    </recommendedName>
</protein>
<dbReference type="CDD" id="cd03192">
    <property type="entry name" value="GST_C_Sigma_like"/>
    <property type="match status" value="1"/>
</dbReference>
<evidence type="ECO:0008006" key="5">
    <source>
        <dbReference type="Google" id="ProtNLM"/>
    </source>
</evidence>
<dbReference type="SUPFAM" id="SSF47616">
    <property type="entry name" value="GST C-terminal domain-like"/>
    <property type="match status" value="1"/>
</dbReference>
<dbReference type="GO" id="GO:0006749">
    <property type="term" value="P:glutathione metabolic process"/>
    <property type="evidence" value="ECO:0007669"/>
    <property type="project" value="TreeGrafter"/>
</dbReference>
<evidence type="ECO:0000313" key="3">
    <source>
        <dbReference type="EMBL" id="CAD7699182.1"/>
    </source>
</evidence>
<dbReference type="GO" id="GO:0004364">
    <property type="term" value="F:glutathione transferase activity"/>
    <property type="evidence" value="ECO:0007669"/>
    <property type="project" value="TreeGrafter"/>
</dbReference>
<accession>A0A8S1IYW1</accession>
<dbReference type="EMBL" id="CAJHUC010000966">
    <property type="protein sequence ID" value="CAD7699182.1"/>
    <property type="molecule type" value="Genomic_DNA"/>
</dbReference>
<dbReference type="FunFam" id="3.40.30.10:FF:000608">
    <property type="entry name" value="Glutathione S-Transferase"/>
    <property type="match status" value="1"/>
</dbReference>
<dbReference type="CDD" id="cd03039">
    <property type="entry name" value="GST_N_Sigma_like"/>
    <property type="match status" value="1"/>
</dbReference>
<proteinExistence type="predicted"/>
<dbReference type="InterPro" id="IPR036282">
    <property type="entry name" value="Glutathione-S-Trfase_C_sf"/>
</dbReference>
<dbReference type="SFLD" id="SFLDS00019">
    <property type="entry name" value="Glutathione_Transferase_(cytos"/>
    <property type="match status" value="1"/>
</dbReference>
<feature type="domain" description="GST C-terminal" evidence="2">
    <location>
        <begin position="82"/>
        <end position="204"/>
    </location>
</feature>
<sequence length="204" mass="22692">MAPTLKLTYFDARGRAEATRLALCIGGIEFEDKRVTGDEFAALKPTLPFGQVPVLEVDGEMHAQTGAFLHYTGKLAGLYPKDPLEALRVDEIVLALEDMTAAIIPVFYEKDEAKKAEMIKECVDVTMPKWLSSIEKRIVGRGCEWAAGDTMSIADLCIYSYWVNIAQGALAIVPTNYLEPYTKLSEIGQKVADHPKVKEWNEKH</sequence>
<dbReference type="PROSITE" id="PS50405">
    <property type="entry name" value="GST_CTER"/>
    <property type="match status" value="1"/>
</dbReference>
<comment type="caution">
    <text evidence="3">The sequence shown here is derived from an EMBL/GenBank/DDBJ whole genome shotgun (WGS) entry which is preliminary data.</text>
</comment>
<dbReference type="InterPro" id="IPR004045">
    <property type="entry name" value="Glutathione_S-Trfase_N"/>
</dbReference>
<dbReference type="PANTHER" id="PTHR11571:SF252">
    <property type="entry name" value="GLUTATHIONE S-TRANSFERASE"/>
    <property type="match status" value="1"/>
</dbReference>
<dbReference type="PANTHER" id="PTHR11571">
    <property type="entry name" value="GLUTATHIONE S-TRANSFERASE"/>
    <property type="match status" value="1"/>
</dbReference>